<feature type="transmembrane region" description="Helical" evidence="2">
    <location>
        <begin position="273"/>
        <end position="295"/>
    </location>
</feature>
<proteinExistence type="predicted"/>
<dbReference type="EMBL" id="JBHXIJ010000430">
    <property type="protein sequence ID" value="MFD5103585.1"/>
    <property type="molecule type" value="Genomic_DNA"/>
</dbReference>
<feature type="region of interest" description="Disordered" evidence="1">
    <location>
        <begin position="30"/>
        <end position="85"/>
    </location>
</feature>
<organism evidence="5 6">
    <name type="scientific">Streptomyces albidochromogenes</name>
    <dbReference type="NCBI Taxonomy" id="329524"/>
    <lineage>
        <taxon>Bacteria</taxon>
        <taxon>Bacillati</taxon>
        <taxon>Actinomycetota</taxon>
        <taxon>Actinomycetes</taxon>
        <taxon>Kitasatosporales</taxon>
        <taxon>Streptomycetaceae</taxon>
        <taxon>Streptomyces</taxon>
    </lineage>
</organism>
<dbReference type="Proteomes" id="UP001598448">
    <property type="component" value="Unassembled WGS sequence"/>
</dbReference>
<feature type="compositionally biased region" description="Low complexity" evidence="1">
    <location>
        <begin position="306"/>
        <end position="315"/>
    </location>
</feature>
<feature type="compositionally biased region" description="Low complexity" evidence="1">
    <location>
        <begin position="51"/>
        <end position="79"/>
    </location>
</feature>
<dbReference type="InterPro" id="IPR025645">
    <property type="entry name" value="DUF4349"/>
</dbReference>
<keyword evidence="6" id="KW-1185">Reference proteome</keyword>
<keyword evidence="3" id="KW-0732">Signal</keyword>
<reference evidence="5 6" key="1">
    <citation type="submission" date="2024-09" db="EMBL/GenBank/DDBJ databases">
        <title>The Natural Products Discovery Center: Release of the First 8490 Sequenced Strains for Exploring Actinobacteria Biosynthetic Diversity.</title>
        <authorList>
            <person name="Kalkreuter E."/>
            <person name="Kautsar S.A."/>
            <person name="Yang D."/>
            <person name="Bader C.D."/>
            <person name="Teijaro C.N."/>
            <person name="Fluegel L."/>
            <person name="Davis C.M."/>
            <person name="Simpson J.R."/>
            <person name="Lauterbach L."/>
            <person name="Steele A.D."/>
            <person name="Gui C."/>
            <person name="Meng S."/>
            <person name="Li G."/>
            <person name="Viehrig K."/>
            <person name="Ye F."/>
            <person name="Su P."/>
            <person name="Kiefer A.F."/>
            <person name="Nichols A."/>
            <person name="Cepeda A.J."/>
            <person name="Yan W."/>
            <person name="Fan B."/>
            <person name="Jiang Y."/>
            <person name="Adhikari A."/>
            <person name="Zheng C.-J."/>
            <person name="Schuster L."/>
            <person name="Cowan T.M."/>
            <person name="Smanski M.J."/>
            <person name="Chevrette M.G."/>
            <person name="De Carvalho L.P.S."/>
            <person name="Shen B."/>
        </authorList>
    </citation>
    <scope>NUCLEOTIDE SEQUENCE [LARGE SCALE GENOMIC DNA]</scope>
    <source>
        <strain evidence="5 6">NPDC058348</strain>
    </source>
</reference>
<evidence type="ECO:0000313" key="5">
    <source>
        <dbReference type="EMBL" id="MFD5103585.1"/>
    </source>
</evidence>
<evidence type="ECO:0000256" key="1">
    <source>
        <dbReference type="SAM" id="MobiDB-lite"/>
    </source>
</evidence>
<evidence type="ECO:0000256" key="2">
    <source>
        <dbReference type="SAM" id="Phobius"/>
    </source>
</evidence>
<feature type="signal peptide" evidence="3">
    <location>
        <begin position="1"/>
        <end position="27"/>
    </location>
</feature>
<gene>
    <name evidence="5" type="ORF">ACFWJN_32145</name>
</gene>
<dbReference type="RefSeq" id="WP_386721927.1">
    <property type="nucleotide sequence ID" value="NZ_JBHXIJ010000430.1"/>
</dbReference>
<feature type="chain" id="PRO_5046519933" evidence="3">
    <location>
        <begin position="28"/>
        <end position="338"/>
    </location>
</feature>
<evidence type="ECO:0000259" key="4">
    <source>
        <dbReference type="Pfam" id="PF14257"/>
    </source>
</evidence>
<comment type="caution">
    <text evidence="5">The sequence shown here is derived from an EMBL/GenBank/DDBJ whole genome shotgun (WGS) entry which is preliminary data.</text>
</comment>
<evidence type="ECO:0000313" key="6">
    <source>
        <dbReference type="Proteomes" id="UP001598448"/>
    </source>
</evidence>
<feature type="region of interest" description="Disordered" evidence="1">
    <location>
        <begin position="306"/>
        <end position="338"/>
    </location>
</feature>
<name>A0ABW6FWI5_9ACTN</name>
<dbReference type="Pfam" id="PF14257">
    <property type="entry name" value="DUF4349"/>
    <property type="match status" value="1"/>
</dbReference>
<protein>
    <submittedName>
        <fullName evidence="5">DUF4349 domain-containing protein</fullName>
    </submittedName>
</protein>
<accession>A0ABW6FWI5</accession>
<sequence>MRSAQVSGHRSSKALAAALLTASLAVAGCGAGESGGDSAHKGVSAADEKGGQAQRAPGGGADAASQAQAQKPSGQAGAKKPSPARNHVIRTATLSVEVPSATKALATARTAAENAGGVVGSESTERIDDSHVYSRIVLRVPQEEYDAVLKELAGTGKLLDRKAEAKDVTDQVVDVESRIKSQRTSVARVRDMMERATRISDVVMLEGELNTRQTELEALLARQASLKDRTTMATITLELSEPEAEEAGEKDDGPGFVDALAGGWDAFVTTLKWVAMALGAVAPFAAALALLYVLWRLVRGRLPRRTPAPATGTGPVVPPFPAAGAGSGEPAERPGPRE</sequence>
<keyword evidence="2" id="KW-0472">Membrane</keyword>
<keyword evidence="2" id="KW-1133">Transmembrane helix</keyword>
<feature type="domain" description="DUF4349" evidence="4">
    <location>
        <begin position="87"/>
        <end position="296"/>
    </location>
</feature>
<evidence type="ECO:0000256" key="3">
    <source>
        <dbReference type="SAM" id="SignalP"/>
    </source>
</evidence>
<dbReference type="PROSITE" id="PS51257">
    <property type="entry name" value="PROKAR_LIPOPROTEIN"/>
    <property type="match status" value="1"/>
</dbReference>
<keyword evidence="2" id="KW-0812">Transmembrane</keyword>